<gene>
    <name evidence="1" type="ORF">MasN3_09590</name>
</gene>
<sequence>MVGVMSGTGAGGVGGTGAGCSGTYTGPTGGGMRTGSAGLGGCCGCGGVVEQALNKATRASEAVTLRRVDDIRT</sequence>
<evidence type="ECO:0000313" key="1">
    <source>
        <dbReference type="EMBL" id="BDT57465.1"/>
    </source>
</evidence>
<keyword evidence="2" id="KW-1185">Reference proteome</keyword>
<reference evidence="1" key="1">
    <citation type="submission" date="2022-11" db="EMBL/GenBank/DDBJ databases">
        <title>Isolation and characterization of PLA-degrading bacterium Massilia sp. from Antarctic soil.</title>
        <authorList>
            <person name="Sato K."/>
            <person name="Gomez-Fuentes C."/>
            <person name="Ahmad S.A."/>
            <person name="Zulkharnain A."/>
        </authorList>
    </citation>
    <scope>NUCLEOTIDE SEQUENCE</scope>
    <source>
        <strain evidence="1">N-3</strain>
    </source>
</reference>
<dbReference type="Proteomes" id="UP001163336">
    <property type="component" value="Chromosome"/>
</dbReference>
<proteinExistence type="predicted"/>
<protein>
    <submittedName>
        <fullName evidence="1">Uncharacterized protein</fullName>
    </submittedName>
</protein>
<dbReference type="EMBL" id="AP026966">
    <property type="protein sequence ID" value="BDT57465.1"/>
    <property type="molecule type" value="Genomic_DNA"/>
</dbReference>
<name>A0ABM8C2U8_9BURK</name>
<evidence type="ECO:0000313" key="2">
    <source>
        <dbReference type="Proteomes" id="UP001163336"/>
    </source>
</evidence>
<accession>A0ABM8C2U8</accession>
<organism evidence="1 2">
    <name type="scientific">Massilia varians</name>
    <dbReference type="NCBI Taxonomy" id="457921"/>
    <lineage>
        <taxon>Bacteria</taxon>
        <taxon>Pseudomonadati</taxon>
        <taxon>Pseudomonadota</taxon>
        <taxon>Betaproteobacteria</taxon>
        <taxon>Burkholderiales</taxon>
        <taxon>Oxalobacteraceae</taxon>
        <taxon>Telluria group</taxon>
        <taxon>Massilia</taxon>
    </lineage>
</organism>